<dbReference type="GO" id="GO:0005576">
    <property type="term" value="C:extracellular region"/>
    <property type="evidence" value="ECO:0007669"/>
    <property type="project" value="UniProtKB-SubCell"/>
</dbReference>
<keyword evidence="17" id="KW-1185">Reference proteome</keyword>
<name>A0A8H7TGT2_9HELO</name>
<evidence type="ECO:0000256" key="7">
    <source>
        <dbReference type="ARBA" id="ARBA00022801"/>
    </source>
</evidence>
<dbReference type="EMBL" id="JAFJYH010000067">
    <property type="protein sequence ID" value="KAG4421324.1"/>
    <property type="molecule type" value="Genomic_DNA"/>
</dbReference>
<dbReference type="Gene3D" id="2.160.20.10">
    <property type="entry name" value="Single-stranded right-handed beta-helix, Pectin lyase-like"/>
    <property type="match status" value="1"/>
</dbReference>
<keyword evidence="4" id="KW-0964">Secreted</keyword>
<dbReference type="InterPro" id="IPR050434">
    <property type="entry name" value="Glycosyl_hydrlase_28"/>
</dbReference>
<evidence type="ECO:0000256" key="1">
    <source>
        <dbReference type="ARBA" id="ARBA00004613"/>
    </source>
</evidence>
<dbReference type="EC" id="3.2.1.15" evidence="3"/>
<feature type="compositionally biased region" description="Low complexity" evidence="14">
    <location>
        <begin position="29"/>
        <end position="78"/>
    </location>
</feature>
<dbReference type="SUPFAM" id="SSF51126">
    <property type="entry name" value="Pectin lyase-like"/>
    <property type="match status" value="1"/>
</dbReference>
<evidence type="ECO:0000256" key="6">
    <source>
        <dbReference type="ARBA" id="ARBA00022737"/>
    </source>
</evidence>
<evidence type="ECO:0000313" key="16">
    <source>
        <dbReference type="EMBL" id="KAG4421324.1"/>
    </source>
</evidence>
<evidence type="ECO:0000256" key="4">
    <source>
        <dbReference type="ARBA" id="ARBA00022525"/>
    </source>
</evidence>
<dbReference type="GO" id="GO:0004650">
    <property type="term" value="F:polygalacturonase activity"/>
    <property type="evidence" value="ECO:0007669"/>
    <property type="project" value="UniProtKB-EC"/>
</dbReference>
<keyword evidence="7 13" id="KW-0378">Hydrolase</keyword>
<evidence type="ECO:0000256" key="13">
    <source>
        <dbReference type="RuleBase" id="RU361169"/>
    </source>
</evidence>
<dbReference type="GO" id="GO:0071555">
    <property type="term" value="P:cell wall organization"/>
    <property type="evidence" value="ECO:0007669"/>
    <property type="project" value="UniProtKB-KW"/>
</dbReference>
<dbReference type="SMART" id="SM00710">
    <property type="entry name" value="PbH1"/>
    <property type="match status" value="6"/>
</dbReference>
<dbReference type="Proteomes" id="UP000664132">
    <property type="component" value="Unassembled WGS sequence"/>
</dbReference>
<comment type="catalytic activity">
    <reaction evidence="11">
        <text>(1,4-alpha-D-galacturonosyl)n+m + H2O = (1,4-alpha-D-galacturonosyl)n + (1,4-alpha-D-galacturonosyl)m.</text>
        <dbReference type="EC" id="3.2.1.15"/>
    </reaction>
</comment>
<evidence type="ECO:0000256" key="12">
    <source>
        <dbReference type="PROSITE-ProRule" id="PRU10052"/>
    </source>
</evidence>
<evidence type="ECO:0000256" key="11">
    <source>
        <dbReference type="ARBA" id="ARBA00034074"/>
    </source>
</evidence>
<evidence type="ECO:0000256" key="2">
    <source>
        <dbReference type="ARBA" id="ARBA00008834"/>
    </source>
</evidence>
<reference evidence="16" key="1">
    <citation type="submission" date="2021-02" db="EMBL/GenBank/DDBJ databases">
        <title>Genome sequence Cadophora malorum strain M34.</title>
        <authorList>
            <person name="Stefanovic E."/>
            <person name="Vu D."/>
            <person name="Scully C."/>
            <person name="Dijksterhuis J."/>
            <person name="Roader J."/>
            <person name="Houbraken J."/>
        </authorList>
    </citation>
    <scope>NUCLEOTIDE SEQUENCE</scope>
    <source>
        <strain evidence="16">M34</strain>
    </source>
</reference>
<proteinExistence type="inferred from homology"/>
<evidence type="ECO:0000256" key="5">
    <source>
        <dbReference type="ARBA" id="ARBA00022729"/>
    </source>
</evidence>
<evidence type="ECO:0000256" key="15">
    <source>
        <dbReference type="SAM" id="SignalP"/>
    </source>
</evidence>
<feature type="active site" evidence="12">
    <location>
        <position position="279"/>
    </location>
</feature>
<dbReference type="FunFam" id="2.160.20.10:FF:000002">
    <property type="entry name" value="Endopolygalacturonase D"/>
    <property type="match status" value="1"/>
</dbReference>
<dbReference type="InterPro" id="IPR000743">
    <property type="entry name" value="Glyco_hydro_28"/>
</dbReference>
<evidence type="ECO:0000313" key="17">
    <source>
        <dbReference type="Proteomes" id="UP000664132"/>
    </source>
</evidence>
<keyword evidence="6" id="KW-0677">Repeat</keyword>
<keyword evidence="5 15" id="KW-0732">Signal</keyword>
<feature type="region of interest" description="Disordered" evidence="14">
    <location>
        <begin position="22"/>
        <end position="78"/>
    </location>
</feature>
<sequence>MVQLLSTIGLALSVASLVSGTPMPKAKGKTTTTSATAAATDSSATKTSSVSNGESTTSAAASVSTGSSSSSNSSADSGSASADCTFTSASAAKAGKASCTTIVLDGISVEAGVTLDLTDLTSGTSVIFQGETTWAYEEWSGPLFSVSGENIKVSGASGHSLNGNGAKWWDGEGSNGGVTKPKFFYAHDLTGTSTISGLNILNYPVQCFSINGADGLTISDVTIDNSAAGDLGHNTDAFDVGSSTNIVISGAIVKNQDDCLAINSGTGITFTGGSCSGGHGLSIGSVGGRTDNDVSDVTISSSTVSDSANGIRIKTVSGATGTVKGVTFKDITLSGITDYGIVIEQDYENGSPTGTPTDGVPITDLTVSGVKGTVESDATNIYILCASCSGWTWSDVAVTGGKTSSDCTGIPTGASC</sequence>
<evidence type="ECO:0000256" key="10">
    <source>
        <dbReference type="ARBA" id="ARBA00023316"/>
    </source>
</evidence>
<keyword evidence="8" id="KW-1015">Disulfide bond</keyword>
<evidence type="ECO:0000256" key="8">
    <source>
        <dbReference type="ARBA" id="ARBA00023157"/>
    </source>
</evidence>
<accession>A0A8H7TGT2</accession>
<comment type="subcellular location">
    <subcellularLocation>
        <location evidence="1">Secreted</location>
    </subcellularLocation>
</comment>
<gene>
    <name evidence="16" type="primary">PG1</name>
    <name evidence="16" type="ORF">IFR04_005507</name>
</gene>
<evidence type="ECO:0000256" key="3">
    <source>
        <dbReference type="ARBA" id="ARBA00012736"/>
    </source>
</evidence>
<organism evidence="16 17">
    <name type="scientific">Cadophora malorum</name>
    <dbReference type="NCBI Taxonomy" id="108018"/>
    <lineage>
        <taxon>Eukaryota</taxon>
        <taxon>Fungi</taxon>
        <taxon>Dikarya</taxon>
        <taxon>Ascomycota</taxon>
        <taxon>Pezizomycotina</taxon>
        <taxon>Leotiomycetes</taxon>
        <taxon>Helotiales</taxon>
        <taxon>Ploettnerulaceae</taxon>
        <taxon>Cadophora</taxon>
    </lineage>
</organism>
<keyword evidence="9 13" id="KW-0326">Glycosidase</keyword>
<protein>
    <recommendedName>
        <fullName evidence="3">endo-polygalacturonase</fullName>
        <ecNumber evidence="3">3.2.1.15</ecNumber>
    </recommendedName>
</protein>
<dbReference type="Pfam" id="PF00295">
    <property type="entry name" value="Glyco_hydro_28"/>
    <property type="match status" value="1"/>
</dbReference>
<dbReference type="GO" id="GO:0045490">
    <property type="term" value="P:pectin catabolic process"/>
    <property type="evidence" value="ECO:0007669"/>
    <property type="project" value="TreeGrafter"/>
</dbReference>
<feature type="chain" id="PRO_5034302853" description="endo-polygalacturonase" evidence="15">
    <location>
        <begin position="21"/>
        <end position="416"/>
    </location>
</feature>
<dbReference type="AlphaFoldDB" id="A0A8H7TGT2"/>
<comment type="caution">
    <text evidence="16">The sequence shown here is derived from an EMBL/GenBank/DDBJ whole genome shotgun (WGS) entry which is preliminary data.</text>
</comment>
<dbReference type="PANTHER" id="PTHR31884:SF1">
    <property type="entry name" value="POLYGALACTURONASE"/>
    <property type="match status" value="1"/>
</dbReference>
<dbReference type="InterPro" id="IPR011050">
    <property type="entry name" value="Pectin_lyase_fold/virulence"/>
</dbReference>
<evidence type="ECO:0000256" key="14">
    <source>
        <dbReference type="SAM" id="MobiDB-lite"/>
    </source>
</evidence>
<evidence type="ECO:0000256" key="9">
    <source>
        <dbReference type="ARBA" id="ARBA00023295"/>
    </source>
</evidence>
<dbReference type="OrthoDB" id="1546079at2759"/>
<dbReference type="InterPro" id="IPR006626">
    <property type="entry name" value="PbH1"/>
</dbReference>
<feature type="signal peptide" evidence="15">
    <location>
        <begin position="1"/>
        <end position="20"/>
    </location>
</feature>
<dbReference type="InterPro" id="IPR012334">
    <property type="entry name" value="Pectin_lyas_fold"/>
</dbReference>
<comment type="similarity">
    <text evidence="2 13">Belongs to the glycosyl hydrolase 28 family.</text>
</comment>
<dbReference type="PROSITE" id="PS00502">
    <property type="entry name" value="POLYGALACTURONASE"/>
    <property type="match status" value="1"/>
</dbReference>
<keyword evidence="10" id="KW-0961">Cell wall biogenesis/degradation</keyword>
<dbReference type="PANTHER" id="PTHR31884">
    <property type="entry name" value="POLYGALACTURONASE"/>
    <property type="match status" value="1"/>
</dbReference>